<dbReference type="EMBL" id="RBZU01000001">
    <property type="protein sequence ID" value="RKP59226.1"/>
    <property type="molecule type" value="Genomic_DNA"/>
</dbReference>
<name>A0A494YA17_9BURK</name>
<dbReference type="SUPFAM" id="SSF111369">
    <property type="entry name" value="HlyD-like secretion proteins"/>
    <property type="match status" value="2"/>
</dbReference>
<keyword evidence="1" id="KW-0175">Coiled coil</keyword>
<feature type="transmembrane region" description="Helical" evidence="2">
    <location>
        <begin position="31"/>
        <end position="50"/>
    </location>
</feature>
<keyword evidence="2" id="KW-1133">Transmembrane helix</keyword>
<evidence type="ECO:0000313" key="4">
    <source>
        <dbReference type="EMBL" id="RKP59226.1"/>
    </source>
</evidence>
<dbReference type="InterPro" id="IPR058625">
    <property type="entry name" value="MdtA-like_BSH"/>
</dbReference>
<feature type="coiled-coil region" evidence="1">
    <location>
        <begin position="104"/>
        <end position="138"/>
    </location>
</feature>
<feature type="transmembrane region" description="Helical" evidence="2">
    <location>
        <begin position="7"/>
        <end position="25"/>
    </location>
</feature>
<dbReference type="Gene3D" id="2.40.50.100">
    <property type="match status" value="1"/>
</dbReference>
<organism evidence="4 5">
    <name type="scientific">Pararobbsia silviterrae</name>
    <dbReference type="NCBI Taxonomy" id="1792498"/>
    <lineage>
        <taxon>Bacteria</taxon>
        <taxon>Pseudomonadati</taxon>
        <taxon>Pseudomonadota</taxon>
        <taxon>Betaproteobacteria</taxon>
        <taxon>Burkholderiales</taxon>
        <taxon>Burkholderiaceae</taxon>
        <taxon>Pararobbsia</taxon>
    </lineage>
</organism>
<gene>
    <name evidence="4" type="ORF">D7S86_04860</name>
</gene>
<dbReference type="PANTHER" id="PTHR30386">
    <property type="entry name" value="MEMBRANE FUSION SUBUNIT OF EMRAB-TOLC MULTIDRUG EFFLUX PUMP"/>
    <property type="match status" value="1"/>
</dbReference>
<dbReference type="OrthoDB" id="286173at2"/>
<evidence type="ECO:0000256" key="1">
    <source>
        <dbReference type="SAM" id="Coils"/>
    </source>
</evidence>
<dbReference type="Gene3D" id="1.10.287.470">
    <property type="entry name" value="Helix hairpin bin"/>
    <property type="match status" value="1"/>
</dbReference>
<comment type="caution">
    <text evidence="4">The sequence shown here is derived from an EMBL/GenBank/DDBJ whole genome shotgun (WGS) entry which is preliminary data.</text>
</comment>
<accession>A0A494YA17</accession>
<dbReference type="Pfam" id="PF25917">
    <property type="entry name" value="BSH_RND"/>
    <property type="match status" value="1"/>
</dbReference>
<keyword evidence="2" id="KW-0812">Transmembrane</keyword>
<evidence type="ECO:0000313" key="5">
    <source>
        <dbReference type="Proteomes" id="UP000270342"/>
    </source>
</evidence>
<dbReference type="RefSeq" id="WP_121083905.1">
    <property type="nucleotide sequence ID" value="NZ_RBZU01000001.1"/>
</dbReference>
<dbReference type="InterPro" id="IPR050739">
    <property type="entry name" value="MFP"/>
</dbReference>
<evidence type="ECO:0000256" key="2">
    <source>
        <dbReference type="SAM" id="Phobius"/>
    </source>
</evidence>
<feature type="domain" description="Multidrug resistance protein MdtA-like barrel-sandwich hybrid" evidence="3">
    <location>
        <begin position="64"/>
        <end position="241"/>
    </location>
</feature>
<keyword evidence="2" id="KW-0472">Membrane</keyword>
<dbReference type="Gene3D" id="2.40.30.170">
    <property type="match status" value="1"/>
</dbReference>
<proteinExistence type="predicted"/>
<dbReference type="Proteomes" id="UP000270342">
    <property type="component" value="Unassembled WGS sequence"/>
</dbReference>
<keyword evidence="5" id="KW-1185">Reference proteome</keyword>
<protein>
    <submittedName>
        <fullName evidence="4">HlyD family secretion protein</fullName>
    </submittedName>
</protein>
<evidence type="ECO:0000259" key="3">
    <source>
        <dbReference type="Pfam" id="PF25917"/>
    </source>
</evidence>
<reference evidence="4 5" key="1">
    <citation type="submission" date="2018-10" db="EMBL/GenBank/DDBJ databases">
        <title>Robbsia sp. DHC34, isolated from soil.</title>
        <authorList>
            <person name="Gao Z.-H."/>
            <person name="Qiu L.-H."/>
        </authorList>
    </citation>
    <scope>NUCLEOTIDE SEQUENCE [LARGE SCALE GENOMIC DNA]</scope>
    <source>
        <strain evidence="4 5">DHC34</strain>
    </source>
</reference>
<sequence>MFELIVCCYALIVWLIFFKFKWLPWNIQTQVGTVALGLAGLAALVFTINVTSPQSDDVRVTQYVVEIVPRVTGRVIDVPIEGNTLIRRGEVLLRLDPEPYAQKLKESQAHLVEVESKVAQLRSDVDAARAQYDNLDAQRVFAATRLREAKTLAERDAGNRYDVENYAAQIGELDAQSRAAQANLTRARSALDATIGGVHSSVAQARAQVSSAQWELDQTVIRAPADGYAMNLQVRPGAFAAALPLRPVMSFVETTQNVVAFYDQNQLTKVEPGNEVELALKAKPGRIVHGVVDSIVWSTAQGQFNASGMLPSTAVEGAHPDAPLRYAVKIRVDADEADGLPMGARGESAIYTNHMTMLHMLRKVIIRVKTKINYLVFKIE</sequence>
<dbReference type="PANTHER" id="PTHR30386:SF18">
    <property type="entry name" value="INNER MEMBRANE PROTEIN YIAV-RELATED"/>
    <property type="match status" value="1"/>
</dbReference>
<dbReference type="AlphaFoldDB" id="A0A494YA17"/>